<dbReference type="SUPFAM" id="SSF49265">
    <property type="entry name" value="Fibronectin type III"/>
    <property type="match status" value="1"/>
</dbReference>
<sequence>MNQPGVPGQTGSMERSKRAVKGKGSGGGKGKGKGPRKGRKKAALVWLFFVVLFAIVCAVVGYLLVILNGQRILSANINKLNLDKASIVYDAKGTEIAKLYVAEGNREFVPFSEIPKLLQDAFVATEDKRFYSHSGVDLLGIGRALVKDVIARSAVEGASTITQQLAKNLFLNADKTIFRKGTEASIALALEQQKSKQEILELYLNRIYFGKGQYGVKTAAKYYFGVTDLEKLKLWQIATLAGIPKAPGVYNPVSNPEKSMERRAVVLKLMFDQGLITEEEKEAAAKVVYKPSSSSSRDAKYLTFVDYVVDEAQERTGLSEEELRSAGYKITTTIDTKAQTAMEKEFANNERFEKSVDETKVQGAMVVMNQHDGSLVAMVGGRDYEMQGWNRVTKQRQPGSSFKPIIDYGPAIETGNYFPWTTVEDVKRCFGDYCPSNSNRNQYLGSIPMSQAIKESRNVSAVWLLNEIGIGKGLDFAAKLGIELDKEDRNLSVALGGLTHGVTPLQMVRAYGAFANGGKLQDPHSILKIENSKGDVIYEFKSSAKQVMDENTSYYVTELLKGVVQKGGTGTRAAVGGRTVVGKTGTTQAGIPNYKTSKNRDVWFVGYTPELTAAVWFGYDKTDKQHLLDGSSGQAAAMFSAVMSKVLEGYEKKSFPTPSGLKEEEKLDGVTGLMAAYSPESVSVELNWSPVAGDGITYKVYRKGDGESEFKMLAEIGETAYDDLALLPEQTYTYYVTAYQASKKLESEPSEQIAITITTDLEVTPPPSEGEEGGESPSPSEPGGSSEPPIEIVVPGETPSASPSGEPTETPSASPSASPSESPIPSLPVDGNEGQGDGIDSTVDQVQQ</sequence>
<evidence type="ECO:0000256" key="16">
    <source>
        <dbReference type="SAM" id="MobiDB-lite"/>
    </source>
</evidence>
<dbReference type="PANTHER" id="PTHR32282">
    <property type="entry name" value="BINDING PROTEIN TRANSPEPTIDASE, PUTATIVE-RELATED"/>
    <property type="match status" value="1"/>
</dbReference>
<name>A0ABV8SB39_9BACL</name>
<dbReference type="SUPFAM" id="SSF56601">
    <property type="entry name" value="beta-lactamase/transpeptidase-like"/>
    <property type="match status" value="1"/>
</dbReference>
<organism evidence="19 20">
    <name type="scientific">Cohnella boryungensis</name>
    <dbReference type="NCBI Taxonomy" id="768479"/>
    <lineage>
        <taxon>Bacteria</taxon>
        <taxon>Bacillati</taxon>
        <taxon>Bacillota</taxon>
        <taxon>Bacilli</taxon>
        <taxon>Bacillales</taxon>
        <taxon>Paenibacillaceae</taxon>
        <taxon>Cohnella</taxon>
    </lineage>
</organism>
<dbReference type="InterPro" id="IPR023346">
    <property type="entry name" value="Lysozyme-like_dom_sf"/>
</dbReference>
<evidence type="ECO:0000256" key="3">
    <source>
        <dbReference type="ARBA" id="ARBA00022670"/>
    </source>
</evidence>
<dbReference type="InterPro" id="IPR001460">
    <property type="entry name" value="PCN-bd_Tpept"/>
</dbReference>
<dbReference type="Pfam" id="PF00905">
    <property type="entry name" value="Transpeptidase"/>
    <property type="match status" value="1"/>
</dbReference>
<keyword evidence="8" id="KW-0133">Cell shape</keyword>
<dbReference type="EMBL" id="JBHSED010000032">
    <property type="protein sequence ID" value="MFC4304766.1"/>
    <property type="molecule type" value="Genomic_DNA"/>
</dbReference>
<dbReference type="InterPro" id="IPR036116">
    <property type="entry name" value="FN3_sf"/>
</dbReference>
<dbReference type="InterPro" id="IPR013783">
    <property type="entry name" value="Ig-like_fold"/>
</dbReference>
<keyword evidence="1" id="KW-1003">Cell membrane</keyword>
<dbReference type="CDD" id="cd00063">
    <property type="entry name" value="FN3"/>
    <property type="match status" value="1"/>
</dbReference>
<keyword evidence="6 17" id="KW-0812">Transmembrane</keyword>
<dbReference type="Proteomes" id="UP001595755">
    <property type="component" value="Unassembled WGS sequence"/>
</dbReference>
<evidence type="ECO:0000256" key="5">
    <source>
        <dbReference type="ARBA" id="ARBA00022679"/>
    </source>
</evidence>
<evidence type="ECO:0000256" key="1">
    <source>
        <dbReference type="ARBA" id="ARBA00022475"/>
    </source>
</evidence>
<evidence type="ECO:0000256" key="11">
    <source>
        <dbReference type="ARBA" id="ARBA00023136"/>
    </source>
</evidence>
<comment type="catalytic activity">
    <reaction evidence="14">
        <text>Preferential cleavage: (Ac)2-L-Lys-D-Ala-|-D-Ala. Also transpeptidation of peptidyl-alanyl moieties that are N-acyl substituents of D-alanine.</text>
        <dbReference type="EC" id="3.4.16.4"/>
    </reaction>
</comment>
<protein>
    <submittedName>
        <fullName evidence="19">PBP1A family penicillin-binding protein</fullName>
    </submittedName>
</protein>
<dbReference type="Gene3D" id="2.60.40.10">
    <property type="entry name" value="Immunoglobulins"/>
    <property type="match status" value="1"/>
</dbReference>
<dbReference type="Gene3D" id="3.40.710.10">
    <property type="entry name" value="DD-peptidase/beta-lactamase superfamily"/>
    <property type="match status" value="1"/>
</dbReference>
<dbReference type="InterPro" id="IPR012338">
    <property type="entry name" value="Beta-lactam/transpept-like"/>
</dbReference>
<feature type="compositionally biased region" description="Low complexity" evidence="16">
    <location>
        <begin position="775"/>
        <end position="828"/>
    </location>
</feature>
<dbReference type="InterPro" id="IPR036950">
    <property type="entry name" value="PBP_transglycosylase"/>
</dbReference>
<keyword evidence="13" id="KW-0961">Cell wall biogenesis/degradation</keyword>
<dbReference type="SUPFAM" id="SSF53955">
    <property type="entry name" value="Lysozyme-like"/>
    <property type="match status" value="1"/>
</dbReference>
<evidence type="ECO:0000313" key="20">
    <source>
        <dbReference type="Proteomes" id="UP001595755"/>
    </source>
</evidence>
<keyword evidence="12" id="KW-0511">Multifunctional enzyme</keyword>
<evidence type="ECO:0000313" key="19">
    <source>
        <dbReference type="EMBL" id="MFC4304766.1"/>
    </source>
</evidence>
<dbReference type="InterPro" id="IPR001264">
    <property type="entry name" value="Glyco_trans_51"/>
</dbReference>
<keyword evidence="7" id="KW-0378">Hydrolase</keyword>
<keyword evidence="9" id="KW-0573">Peptidoglycan synthesis</keyword>
<feature type="domain" description="Fibronectin type-III" evidence="18">
    <location>
        <begin position="669"/>
        <end position="762"/>
    </location>
</feature>
<proteinExistence type="predicted"/>
<evidence type="ECO:0000256" key="2">
    <source>
        <dbReference type="ARBA" id="ARBA00022645"/>
    </source>
</evidence>
<dbReference type="Gene3D" id="1.10.3810.10">
    <property type="entry name" value="Biosynthetic peptidoglycan transglycosylase-like"/>
    <property type="match status" value="1"/>
</dbReference>
<dbReference type="PANTHER" id="PTHR32282:SF32">
    <property type="entry name" value="PENICILLIN-BINDING PROTEIN 2A"/>
    <property type="match status" value="1"/>
</dbReference>
<keyword evidence="20" id="KW-1185">Reference proteome</keyword>
<evidence type="ECO:0000259" key="18">
    <source>
        <dbReference type="PROSITE" id="PS50853"/>
    </source>
</evidence>
<accession>A0ABV8SB39</accession>
<feature type="region of interest" description="Disordered" evidence="16">
    <location>
        <begin position="1"/>
        <end position="37"/>
    </location>
</feature>
<comment type="caution">
    <text evidence="19">The sequence shown here is derived from an EMBL/GenBank/DDBJ whole genome shotgun (WGS) entry which is preliminary data.</text>
</comment>
<evidence type="ECO:0000256" key="10">
    <source>
        <dbReference type="ARBA" id="ARBA00022989"/>
    </source>
</evidence>
<evidence type="ECO:0000256" key="9">
    <source>
        <dbReference type="ARBA" id="ARBA00022984"/>
    </source>
</evidence>
<evidence type="ECO:0000256" key="7">
    <source>
        <dbReference type="ARBA" id="ARBA00022801"/>
    </source>
</evidence>
<evidence type="ECO:0000256" key="12">
    <source>
        <dbReference type="ARBA" id="ARBA00023268"/>
    </source>
</evidence>
<feature type="compositionally biased region" description="Polar residues" evidence="16">
    <location>
        <begin position="1"/>
        <end position="13"/>
    </location>
</feature>
<feature type="transmembrane region" description="Helical" evidence="17">
    <location>
        <begin position="43"/>
        <end position="67"/>
    </location>
</feature>
<evidence type="ECO:0000256" key="13">
    <source>
        <dbReference type="ARBA" id="ARBA00023316"/>
    </source>
</evidence>
<comment type="catalytic activity">
    <reaction evidence="15">
        <text>[GlcNAc-(1-&gt;4)-Mur2Ac(oyl-L-Ala-gamma-D-Glu-L-Lys-D-Ala-D-Ala)](n)-di-trans,octa-cis-undecaprenyl diphosphate + beta-D-GlcNAc-(1-&gt;4)-Mur2Ac(oyl-L-Ala-gamma-D-Glu-L-Lys-D-Ala-D-Ala)-di-trans,octa-cis-undecaprenyl diphosphate = [GlcNAc-(1-&gt;4)-Mur2Ac(oyl-L-Ala-gamma-D-Glu-L-Lys-D-Ala-D-Ala)](n+1)-di-trans,octa-cis-undecaprenyl diphosphate + di-trans,octa-cis-undecaprenyl diphosphate + H(+)</text>
        <dbReference type="Rhea" id="RHEA:23708"/>
        <dbReference type="Rhea" id="RHEA-COMP:9602"/>
        <dbReference type="Rhea" id="RHEA-COMP:9603"/>
        <dbReference type="ChEBI" id="CHEBI:15378"/>
        <dbReference type="ChEBI" id="CHEBI:58405"/>
        <dbReference type="ChEBI" id="CHEBI:60033"/>
        <dbReference type="ChEBI" id="CHEBI:78435"/>
        <dbReference type="EC" id="2.4.99.28"/>
    </reaction>
</comment>
<keyword evidence="11 17" id="KW-0472">Membrane</keyword>
<evidence type="ECO:0000256" key="14">
    <source>
        <dbReference type="ARBA" id="ARBA00034000"/>
    </source>
</evidence>
<keyword evidence="3" id="KW-0645">Protease</keyword>
<keyword evidence="10 17" id="KW-1133">Transmembrane helix</keyword>
<evidence type="ECO:0000256" key="15">
    <source>
        <dbReference type="ARBA" id="ARBA00049902"/>
    </source>
</evidence>
<keyword evidence="2" id="KW-0121">Carboxypeptidase</keyword>
<evidence type="ECO:0000256" key="4">
    <source>
        <dbReference type="ARBA" id="ARBA00022676"/>
    </source>
</evidence>
<keyword evidence="5" id="KW-0808">Transferase</keyword>
<dbReference type="RefSeq" id="WP_378127053.1">
    <property type="nucleotide sequence ID" value="NZ_JBHSED010000032.1"/>
</dbReference>
<reference evidence="20" key="1">
    <citation type="journal article" date="2019" name="Int. J. Syst. Evol. Microbiol.">
        <title>The Global Catalogue of Microorganisms (GCM) 10K type strain sequencing project: providing services to taxonomists for standard genome sequencing and annotation.</title>
        <authorList>
            <consortium name="The Broad Institute Genomics Platform"/>
            <consortium name="The Broad Institute Genome Sequencing Center for Infectious Disease"/>
            <person name="Wu L."/>
            <person name="Ma J."/>
        </authorList>
    </citation>
    <scope>NUCLEOTIDE SEQUENCE [LARGE SCALE GENOMIC DNA]</scope>
    <source>
        <strain evidence="20">CGMCC 4.1641</strain>
    </source>
</reference>
<dbReference type="Pfam" id="PF00912">
    <property type="entry name" value="Transgly"/>
    <property type="match status" value="1"/>
</dbReference>
<evidence type="ECO:0000256" key="6">
    <source>
        <dbReference type="ARBA" id="ARBA00022692"/>
    </source>
</evidence>
<keyword evidence="4" id="KW-0328">Glycosyltransferase</keyword>
<evidence type="ECO:0000256" key="8">
    <source>
        <dbReference type="ARBA" id="ARBA00022960"/>
    </source>
</evidence>
<dbReference type="NCBIfam" id="TIGR02074">
    <property type="entry name" value="PBP_1a_fam"/>
    <property type="match status" value="1"/>
</dbReference>
<evidence type="ECO:0000256" key="17">
    <source>
        <dbReference type="SAM" id="Phobius"/>
    </source>
</evidence>
<dbReference type="InterPro" id="IPR003961">
    <property type="entry name" value="FN3_dom"/>
</dbReference>
<dbReference type="InterPro" id="IPR050396">
    <property type="entry name" value="Glycosyltr_51/Transpeptidase"/>
</dbReference>
<feature type="region of interest" description="Disordered" evidence="16">
    <location>
        <begin position="759"/>
        <end position="848"/>
    </location>
</feature>
<dbReference type="PROSITE" id="PS50853">
    <property type="entry name" value="FN3"/>
    <property type="match status" value="1"/>
</dbReference>
<gene>
    <name evidence="19" type="ORF">ACFO1S_15145</name>
</gene>